<feature type="domain" description="NERD" evidence="1">
    <location>
        <begin position="10"/>
        <end position="125"/>
    </location>
</feature>
<dbReference type="OrthoDB" id="4509614at2"/>
<proteinExistence type="predicted"/>
<sequence>MGHLGERPRFEYESERIVWERLERTVPADTDLIANLRLTTQKKDHELDIIVLMPGAGIVVVEVKGGSVSVDEDGRWWTSGEKRKSRSRVRPVEQARDGKYALRDYVERDARWRESSRSRVRWGHMVVLPFTDLADDFATPDCPRWAISGRGDLDDLAERIREVVVRQESGHRVPTEDDIELIEEILTGRHLPTRGVSAEADEREAVADRLTQEQATLLNAARLIHRLEVRGGAGSGKTILALTQAKELTRGRGGRRPQRVALVCYSIGLSEYFKRQLAVVPRKERPAFVGCFEDLAREWGITEFPERNDTEFWEHGLAARMAELAAQLPQGKRFDSVIVDEAQDFADDWWLSLMRALKDEETGGLYVYSDENQRVFSRFGKPPVPLVPLVLDHNLRNTRQIATAFGPLTPMRMTLRGGDGPDVEFRPCETDDALGVADDEVDRLLDEGWQPRDVALLTLGSRHPIQKERWDAEGQTGYWRSFWENDDVFYGHVLGCKGLERRAVVLCANAKPDLERATEMLYVGMSRATDRLVIVGDPMLIREIGGDQVAARLGLS</sequence>
<gene>
    <name evidence="2" type="ORF">N864_16285</name>
</gene>
<dbReference type="InterPro" id="IPR027417">
    <property type="entry name" value="P-loop_NTPase"/>
</dbReference>
<dbReference type="SUPFAM" id="SSF52540">
    <property type="entry name" value="P-loop containing nucleoside triphosphate hydrolases"/>
    <property type="match status" value="1"/>
</dbReference>
<keyword evidence="3" id="KW-1185">Reference proteome</keyword>
<dbReference type="AlphaFoldDB" id="W9GJL7"/>
<evidence type="ECO:0000313" key="3">
    <source>
        <dbReference type="Proteomes" id="UP000019494"/>
    </source>
</evidence>
<reference evidence="3" key="1">
    <citation type="submission" date="2013-08" db="EMBL/GenBank/DDBJ databases">
        <title>Intrasporangium oryzae NRRL B-24470.</title>
        <authorList>
            <person name="Liu H."/>
            <person name="Wang G."/>
        </authorList>
    </citation>
    <scope>NUCLEOTIDE SEQUENCE [LARGE SCALE GENOMIC DNA]</scope>
    <source>
        <strain evidence="3">Q5-1</strain>
    </source>
</reference>
<protein>
    <submittedName>
        <fullName evidence="2">Nuclease</fullName>
    </submittedName>
</protein>
<dbReference type="Pfam" id="PF08378">
    <property type="entry name" value="NERD"/>
    <property type="match status" value="1"/>
</dbReference>
<organism evidence="2 3">
    <name type="scientific">Intrasporangium chromatireducens Q5-1</name>
    <dbReference type="NCBI Taxonomy" id="584657"/>
    <lineage>
        <taxon>Bacteria</taxon>
        <taxon>Bacillati</taxon>
        <taxon>Actinomycetota</taxon>
        <taxon>Actinomycetes</taxon>
        <taxon>Micrococcales</taxon>
        <taxon>Intrasporangiaceae</taxon>
        <taxon>Intrasporangium</taxon>
    </lineage>
</organism>
<comment type="caution">
    <text evidence="2">The sequence shown here is derived from an EMBL/GenBank/DDBJ whole genome shotgun (WGS) entry which is preliminary data.</text>
</comment>
<dbReference type="InterPro" id="IPR011528">
    <property type="entry name" value="NERD"/>
</dbReference>
<evidence type="ECO:0000259" key="1">
    <source>
        <dbReference type="PROSITE" id="PS50965"/>
    </source>
</evidence>
<dbReference type="Proteomes" id="UP000019494">
    <property type="component" value="Unassembled WGS sequence"/>
</dbReference>
<dbReference type="PATRIC" id="fig|584657.3.peg.4057"/>
<dbReference type="EMBL" id="AWQS01000345">
    <property type="protein sequence ID" value="EWT04059.1"/>
    <property type="molecule type" value="Genomic_DNA"/>
</dbReference>
<dbReference type="Gene3D" id="3.40.50.300">
    <property type="entry name" value="P-loop containing nucleotide triphosphate hydrolases"/>
    <property type="match status" value="2"/>
</dbReference>
<evidence type="ECO:0000313" key="2">
    <source>
        <dbReference type="EMBL" id="EWT04059.1"/>
    </source>
</evidence>
<dbReference type="RefSeq" id="WP_034721843.1">
    <property type="nucleotide sequence ID" value="NZ_AWQS01000345.1"/>
</dbReference>
<dbReference type="PROSITE" id="PS50965">
    <property type="entry name" value="NERD"/>
    <property type="match status" value="1"/>
</dbReference>
<name>W9GJL7_9MICO</name>
<accession>W9GJL7</accession>